<sequence>MKYIFFFLLGLSSSIRERNSVFFSFKLTAIFEKADAWRQRKSNQTLSNISYAFDSTIPNFPTFDDCIIVRLAAWNAWEMLKEKNYGEVTKGK</sequence>
<comment type="caution">
    <text evidence="1">The sequence shown here is derived from an EMBL/GenBank/DDBJ whole genome shotgun (WGS) entry which is preliminary data.</text>
</comment>
<accession>A0A162PH14</accession>
<evidence type="ECO:0000313" key="2">
    <source>
        <dbReference type="Proteomes" id="UP000076858"/>
    </source>
</evidence>
<dbReference type="EMBL" id="LRGB01000512">
    <property type="protein sequence ID" value="KZS18844.1"/>
    <property type="molecule type" value="Genomic_DNA"/>
</dbReference>
<gene>
    <name evidence="1" type="ORF">APZ42_015446</name>
</gene>
<proteinExistence type="predicted"/>
<name>A0A162PH14_9CRUS</name>
<dbReference type="Proteomes" id="UP000076858">
    <property type="component" value="Unassembled WGS sequence"/>
</dbReference>
<organism evidence="1 2">
    <name type="scientific">Daphnia magna</name>
    <dbReference type="NCBI Taxonomy" id="35525"/>
    <lineage>
        <taxon>Eukaryota</taxon>
        <taxon>Metazoa</taxon>
        <taxon>Ecdysozoa</taxon>
        <taxon>Arthropoda</taxon>
        <taxon>Crustacea</taxon>
        <taxon>Branchiopoda</taxon>
        <taxon>Diplostraca</taxon>
        <taxon>Cladocera</taxon>
        <taxon>Anomopoda</taxon>
        <taxon>Daphniidae</taxon>
        <taxon>Daphnia</taxon>
    </lineage>
</organism>
<keyword evidence="2" id="KW-1185">Reference proteome</keyword>
<dbReference type="AlphaFoldDB" id="A0A162PH14"/>
<evidence type="ECO:0000313" key="1">
    <source>
        <dbReference type="EMBL" id="KZS18844.1"/>
    </source>
</evidence>
<reference evidence="1 2" key="1">
    <citation type="submission" date="2016-03" db="EMBL/GenBank/DDBJ databases">
        <title>EvidentialGene: Evidence-directed Construction of Genes on Genomes.</title>
        <authorList>
            <person name="Gilbert D.G."/>
            <person name="Choi J.-H."/>
            <person name="Mockaitis K."/>
            <person name="Colbourne J."/>
            <person name="Pfrender M."/>
        </authorList>
    </citation>
    <scope>NUCLEOTIDE SEQUENCE [LARGE SCALE GENOMIC DNA]</scope>
    <source>
        <strain evidence="1 2">Xinb3</strain>
        <tissue evidence="1">Complete organism</tissue>
    </source>
</reference>
<protein>
    <submittedName>
        <fullName evidence="1">Uncharacterized protein</fullName>
    </submittedName>
</protein>